<dbReference type="RefSeq" id="WP_072798819.1">
    <property type="nucleotide sequence ID" value="NZ_FRAQ01000003.1"/>
</dbReference>
<evidence type="ECO:0000256" key="1">
    <source>
        <dbReference type="ARBA" id="ARBA00012528"/>
    </source>
</evidence>
<dbReference type="STRING" id="564117.SAMN05216369_2898"/>
<keyword evidence="4" id="KW-0472">Membrane</keyword>
<keyword evidence="4" id="KW-1133">Transmembrane helix</keyword>
<dbReference type="GO" id="GO:0005886">
    <property type="term" value="C:plasma membrane"/>
    <property type="evidence" value="ECO:0007669"/>
    <property type="project" value="TreeGrafter"/>
</dbReference>
<name>A0A1M6UTN1_9GAMM</name>
<dbReference type="PANTHER" id="PTHR45138:SF9">
    <property type="entry name" value="DIGUANYLATE CYCLASE DGCM-RELATED"/>
    <property type="match status" value="1"/>
</dbReference>
<organism evidence="6 7">
    <name type="scientific">Marinobacter antarcticus</name>
    <dbReference type="NCBI Taxonomy" id="564117"/>
    <lineage>
        <taxon>Bacteria</taxon>
        <taxon>Pseudomonadati</taxon>
        <taxon>Pseudomonadota</taxon>
        <taxon>Gammaproteobacteria</taxon>
        <taxon>Pseudomonadales</taxon>
        <taxon>Marinobacteraceae</taxon>
        <taxon>Marinobacter</taxon>
    </lineage>
</organism>
<dbReference type="EC" id="2.7.7.65" evidence="1"/>
<evidence type="ECO:0000256" key="4">
    <source>
        <dbReference type="SAM" id="Phobius"/>
    </source>
</evidence>
<feature type="compositionally biased region" description="Polar residues" evidence="3">
    <location>
        <begin position="301"/>
        <end position="329"/>
    </location>
</feature>
<dbReference type="PANTHER" id="PTHR45138">
    <property type="entry name" value="REGULATORY COMPONENTS OF SENSORY TRANSDUCTION SYSTEM"/>
    <property type="match status" value="1"/>
</dbReference>
<dbReference type="GO" id="GO:1902201">
    <property type="term" value="P:negative regulation of bacterial-type flagellum-dependent cell motility"/>
    <property type="evidence" value="ECO:0007669"/>
    <property type="project" value="TreeGrafter"/>
</dbReference>
<dbReference type="Pfam" id="PF00990">
    <property type="entry name" value="GGDEF"/>
    <property type="match status" value="1"/>
</dbReference>
<dbReference type="NCBIfam" id="TIGR00254">
    <property type="entry name" value="GGDEF"/>
    <property type="match status" value="1"/>
</dbReference>
<feature type="transmembrane region" description="Helical" evidence="4">
    <location>
        <begin position="67"/>
        <end position="88"/>
    </location>
</feature>
<dbReference type="Gene3D" id="3.30.70.270">
    <property type="match status" value="1"/>
</dbReference>
<dbReference type="AlphaFoldDB" id="A0A1M6UTN1"/>
<feature type="transmembrane region" description="Helical" evidence="4">
    <location>
        <begin position="135"/>
        <end position="155"/>
    </location>
</feature>
<evidence type="ECO:0000256" key="3">
    <source>
        <dbReference type="SAM" id="MobiDB-lite"/>
    </source>
</evidence>
<evidence type="ECO:0000313" key="6">
    <source>
        <dbReference type="EMBL" id="SHK72555.1"/>
    </source>
</evidence>
<proteinExistence type="predicted"/>
<feature type="domain" description="GGDEF" evidence="5">
    <location>
        <begin position="194"/>
        <end position="321"/>
    </location>
</feature>
<accession>A0A1M6UTN1</accession>
<keyword evidence="4" id="KW-0812">Transmembrane</keyword>
<dbReference type="GO" id="GO:0043709">
    <property type="term" value="P:cell adhesion involved in single-species biofilm formation"/>
    <property type="evidence" value="ECO:0007669"/>
    <property type="project" value="TreeGrafter"/>
</dbReference>
<comment type="catalytic activity">
    <reaction evidence="2">
        <text>2 GTP = 3',3'-c-di-GMP + 2 diphosphate</text>
        <dbReference type="Rhea" id="RHEA:24898"/>
        <dbReference type="ChEBI" id="CHEBI:33019"/>
        <dbReference type="ChEBI" id="CHEBI:37565"/>
        <dbReference type="ChEBI" id="CHEBI:58805"/>
        <dbReference type="EC" id="2.7.7.65"/>
    </reaction>
</comment>
<dbReference type="SUPFAM" id="SSF55073">
    <property type="entry name" value="Nucleotide cyclase"/>
    <property type="match status" value="1"/>
</dbReference>
<dbReference type="InterPro" id="IPR029787">
    <property type="entry name" value="Nucleotide_cyclase"/>
</dbReference>
<dbReference type="Proteomes" id="UP000184497">
    <property type="component" value="Unassembled WGS sequence"/>
</dbReference>
<feature type="transmembrane region" description="Helical" evidence="4">
    <location>
        <begin position="95"/>
        <end position="123"/>
    </location>
</feature>
<dbReference type="InterPro" id="IPR050469">
    <property type="entry name" value="Diguanylate_Cyclase"/>
</dbReference>
<dbReference type="GO" id="GO:0052621">
    <property type="term" value="F:diguanylate cyclase activity"/>
    <property type="evidence" value="ECO:0007669"/>
    <property type="project" value="UniProtKB-EC"/>
</dbReference>
<feature type="region of interest" description="Disordered" evidence="3">
    <location>
        <begin position="301"/>
        <end position="337"/>
    </location>
</feature>
<sequence length="337" mass="36597">MAQTAEKFLLTRLSRTSLAVFVAIAVLCAILGEPLTAASAAAAAGVILSGRNFHPGRGTSPWPTLQKLFFATLILLLITSFWTGPWALSHWLYGLVLVAFALVPRGIATLITVVIVVLAMAAAQWAEGIADRHQMISALLLTILLSAVLIFLREYKTRQLAPLRRTDELTQAASREYLSADLHKEIQRSEREGTDMSIIMIGLDAHASDNDPDEDIRSILPRIGRFLHSQLRDFDTYYRAADLQFLVILPGIATHEAITRAETIRKGLGALLEAHGMNLTVSTGIAGLNIGDDADSLQQSAANALRRAQQQGGNRTQAYSAWKPTTPTQPRAEGSAP</sequence>
<protein>
    <recommendedName>
        <fullName evidence="1">diguanylate cyclase</fullName>
        <ecNumber evidence="1">2.7.7.65</ecNumber>
    </recommendedName>
</protein>
<dbReference type="SMART" id="SM00267">
    <property type="entry name" value="GGDEF"/>
    <property type="match status" value="1"/>
</dbReference>
<reference evidence="7" key="1">
    <citation type="submission" date="2016-11" db="EMBL/GenBank/DDBJ databases">
        <authorList>
            <person name="Varghese N."/>
            <person name="Submissions S."/>
        </authorList>
    </citation>
    <scope>NUCLEOTIDE SEQUENCE [LARGE SCALE GENOMIC DNA]</scope>
    <source>
        <strain evidence="7">CGMCC 1.10835</strain>
    </source>
</reference>
<dbReference type="CDD" id="cd01949">
    <property type="entry name" value="GGDEF"/>
    <property type="match status" value="1"/>
</dbReference>
<dbReference type="InterPro" id="IPR043128">
    <property type="entry name" value="Rev_trsase/Diguanyl_cyclase"/>
</dbReference>
<dbReference type="EMBL" id="FRAQ01000003">
    <property type="protein sequence ID" value="SHK72555.1"/>
    <property type="molecule type" value="Genomic_DNA"/>
</dbReference>
<gene>
    <name evidence="6" type="ORF">SAMN05216369_2898</name>
</gene>
<dbReference type="InterPro" id="IPR000160">
    <property type="entry name" value="GGDEF_dom"/>
</dbReference>
<evidence type="ECO:0000256" key="2">
    <source>
        <dbReference type="ARBA" id="ARBA00034247"/>
    </source>
</evidence>
<evidence type="ECO:0000259" key="5">
    <source>
        <dbReference type="PROSITE" id="PS50887"/>
    </source>
</evidence>
<keyword evidence="7" id="KW-1185">Reference proteome</keyword>
<dbReference type="OrthoDB" id="6358728at2"/>
<evidence type="ECO:0000313" key="7">
    <source>
        <dbReference type="Proteomes" id="UP000184497"/>
    </source>
</evidence>
<dbReference type="PROSITE" id="PS50887">
    <property type="entry name" value="GGDEF"/>
    <property type="match status" value="1"/>
</dbReference>